<keyword evidence="3" id="KW-1185">Reference proteome</keyword>
<feature type="domain" description="DUF2249" evidence="1">
    <location>
        <begin position="13"/>
        <end position="78"/>
    </location>
</feature>
<proteinExistence type="predicted"/>
<dbReference type="RefSeq" id="WP_047186299.1">
    <property type="nucleotide sequence ID" value="NZ_JAHHXM010000033.1"/>
</dbReference>
<protein>
    <recommendedName>
        <fullName evidence="1">DUF2249 domain-containing protein</fullName>
    </recommendedName>
</protein>
<comment type="caution">
    <text evidence="2">The sequence shown here is derived from an EMBL/GenBank/DDBJ whole genome shotgun (WGS) entry which is preliminary data.</text>
</comment>
<evidence type="ECO:0000259" key="1">
    <source>
        <dbReference type="Pfam" id="PF10006"/>
    </source>
</evidence>
<evidence type="ECO:0000313" key="3">
    <source>
        <dbReference type="Proteomes" id="UP000037854"/>
    </source>
</evidence>
<organism evidence="2 3">
    <name type="scientific">Oceanobacillus caeni</name>
    <dbReference type="NCBI Taxonomy" id="405946"/>
    <lineage>
        <taxon>Bacteria</taxon>
        <taxon>Bacillati</taxon>
        <taxon>Bacillota</taxon>
        <taxon>Bacilli</taxon>
        <taxon>Bacillales</taxon>
        <taxon>Bacillaceae</taxon>
        <taxon>Oceanobacillus</taxon>
    </lineage>
</organism>
<name>A0ABR5MIM5_9BACI</name>
<dbReference type="EMBL" id="LGTK01000031">
    <property type="protein sequence ID" value="KPH74464.1"/>
    <property type="molecule type" value="Genomic_DNA"/>
</dbReference>
<sequence length="79" mass="9667">MNEKHYTIKLHAPDIEPKIRHPKIFEAFDQLKSGEIMHLSNDHNPKPLYYQFLMERKNQFSWEYLEEGPDLWQVKIKKK</sequence>
<evidence type="ECO:0000313" key="2">
    <source>
        <dbReference type="EMBL" id="KPH74464.1"/>
    </source>
</evidence>
<dbReference type="Proteomes" id="UP000037854">
    <property type="component" value="Unassembled WGS sequence"/>
</dbReference>
<reference evidence="2 3" key="1">
    <citation type="submission" date="2015-07" db="EMBL/GenBank/DDBJ databases">
        <title>High-quality draft genome sequence of Oceanobacillus caeni HM6, a bacillus isolated from a human feces.</title>
        <authorList>
            <person name="Kumar J."/>
            <person name="Verma M.K."/>
            <person name="Pandey R."/>
            <person name="Bhambi M."/>
            <person name="Chauhan N."/>
        </authorList>
    </citation>
    <scope>NUCLEOTIDE SEQUENCE [LARGE SCALE GENOMIC DNA]</scope>
    <source>
        <strain evidence="2 3">HM6</strain>
    </source>
</reference>
<dbReference type="Pfam" id="PF10006">
    <property type="entry name" value="DUF2249"/>
    <property type="match status" value="1"/>
</dbReference>
<accession>A0ABR5MIM5</accession>
<gene>
    <name evidence="2" type="ORF">AFL42_10080</name>
</gene>
<dbReference type="InterPro" id="IPR018720">
    <property type="entry name" value="DUF2249"/>
</dbReference>